<proteinExistence type="predicted"/>
<gene>
    <name evidence="3" type="ORF">K469DRAFT_692395</name>
</gene>
<feature type="compositionally biased region" description="Basic and acidic residues" evidence="1">
    <location>
        <begin position="53"/>
        <end position="70"/>
    </location>
</feature>
<feature type="compositionally biased region" description="Basic and acidic residues" evidence="1">
    <location>
        <begin position="32"/>
        <end position="46"/>
    </location>
</feature>
<keyword evidence="2" id="KW-0732">Signal</keyword>
<protein>
    <submittedName>
        <fullName evidence="3">Uncharacterized protein</fullName>
    </submittedName>
</protein>
<feature type="region of interest" description="Disordered" evidence="1">
    <location>
        <begin position="30"/>
        <end position="70"/>
    </location>
</feature>
<name>A0A6A6DNN9_9PEZI</name>
<organism evidence="3 4">
    <name type="scientific">Zopfia rhizophila CBS 207.26</name>
    <dbReference type="NCBI Taxonomy" id="1314779"/>
    <lineage>
        <taxon>Eukaryota</taxon>
        <taxon>Fungi</taxon>
        <taxon>Dikarya</taxon>
        <taxon>Ascomycota</taxon>
        <taxon>Pezizomycotina</taxon>
        <taxon>Dothideomycetes</taxon>
        <taxon>Dothideomycetes incertae sedis</taxon>
        <taxon>Zopfiaceae</taxon>
        <taxon>Zopfia</taxon>
    </lineage>
</organism>
<accession>A0A6A6DNN9</accession>
<keyword evidence="4" id="KW-1185">Reference proteome</keyword>
<dbReference type="Proteomes" id="UP000800200">
    <property type="component" value="Unassembled WGS sequence"/>
</dbReference>
<feature type="chain" id="PRO_5025398062" evidence="2">
    <location>
        <begin position="21"/>
        <end position="155"/>
    </location>
</feature>
<evidence type="ECO:0000313" key="3">
    <source>
        <dbReference type="EMBL" id="KAF2181167.1"/>
    </source>
</evidence>
<evidence type="ECO:0000313" key="4">
    <source>
        <dbReference type="Proteomes" id="UP000800200"/>
    </source>
</evidence>
<evidence type="ECO:0000256" key="1">
    <source>
        <dbReference type="SAM" id="MobiDB-lite"/>
    </source>
</evidence>
<evidence type="ECO:0000256" key="2">
    <source>
        <dbReference type="SAM" id="SignalP"/>
    </source>
</evidence>
<dbReference type="AlphaFoldDB" id="A0A6A6DNN9"/>
<sequence>MKFQNVFSVVVSLCVLDAVAQPVRLQGSLTNSDKRDVTKAIKERQPNEQVKAPVERESGGASSKHDSDRTYTIEKRGTDWVVVKRDSDRTYTIEKKRDSDRTYTIEKEKRDSDRTYTIEKEKRDSDRTYTIEKRGTDDVEARDLFTDFDGDFTEK</sequence>
<feature type="signal peptide" evidence="2">
    <location>
        <begin position="1"/>
        <end position="20"/>
    </location>
</feature>
<reference evidence="3" key="1">
    <citation type="journal article" date="2020" name="Stud. Mycol.">
        <title>101 Dothideomycetes genomes: a test case for predicting lifestyles and emergence of pathogens.</title>
        <authorList>
            <person name="Haridas S."/>
            <person name="Albert R."/>
            <person name="Binder M."/>
            <person name="Bloem J."/>
            <person name="Labutti K."/>
            <person name="Salamov A."/>
            <person name="Andreopoulos B."/>
            <person name="Baker S."/>
            <person name="Barry K."/>
            <person name="Bills G."/>
            <person name="Bluhm B."/>
            <person name="Cannon C."/>
            <person name="Castanera R."/>
            <person name="Culley D."/>
            <person name="Daum C."/>
            <person name="Ezra D."/>
            <person name="Gonzalez J."/>
            <person name="Henrissat B."/>
            <person name="Kuo A."/>
            <person name="Liang C."/>
            <person name="Lipzen A."/>
            <person name="Lutzoni F."/>
            <person name="Magnuson J."/>
            <person name="Mondo S."/>
            <person name="Nolan M."/>
            <person name="Ohm R."/>
            <person name="Pangilinan J."/>
            <person name="Park H.-J."/>
            <person name="Ramirez L."/>
            <person name="Alfaro M."/>
            <person name="Sun H."/>
            <person name="Tritt A."/>
            <person name="Yoshinaga Y."/>
            <person name="Zwiers L.-H."/>
            <person name="Turgeon B."/>
            <person name="Goodwin S."/>
            <person name="Spatafora J."/>
            <person name="Crous P."/>
            <person name="Grigoriev I."/>
        </authorList>
    </citation>
    <scope>NUCLEOTIDE SEQUENCE</scope>
    <source>
        <strain evidence="3">CBS 207.26</strain>
    </source>
</reference>
<dbReference type="EMBL" id="ML994654">
    <property type="protein sequence ID" value="KAF2181167.1"/>
    <property type="molecule type" value="Genomic_DNA"/>
</dbReference>